<keyword evidence="2" id="KW-0413">Isomerase</keyword>
<dbReference type="PANTHER" id="PTHR12110:SF53">
    <property type="entry name" value="BLR5974 PROTEIN"/>
    <property type="match status" value="1"/>
</dbReference>
<evidence type="ECO:0000313" key="3">
    <source>
        <dbReference type="Proteomes" id="UP001501729"/>
    </source>
</evidence>
<protein>
    <submittedName>
        <fullName evidence="2">Sugar phosphate isomerase/epimerase</fullName>
    </submittedName>
</protein>
<evidence type="ECO:0000313" key="2">
    <source>
        <dbReference type="EMBL" id="GAA5061870.1"/>
    </source>
</evidence>
<organism evidence="2 3">
    <name type="scientific">Haladaptatus pallidirubidus</name>
    <dbReference type="NCBI Taxonomy" id="1008152"/>
    <lineage>
        <taxon>Archaea</taxon>
        <taxon>Methanobacteriati</taxon>
        <taxon>Methanobacteriota</taxon>
        <taxon>Stenosarchaea group</taxon>
        <taxon>Halobacteria</taxon>
        <taxon>Halobacteriales</taxon>
        <taxon>Haladaptataceae</taxon>
        <taxon>Haladaptatus</taxon>
    </lineage>
</organism>
<dbReference type="GO" id="GO:0016853">
    <property type="term" value="F:isomerase activity"/>
    <property type="evidence" value="ECO:0007669"/>
    <property type="project" value="UniProtKB-KW"/>
</dbReference>
<comment type="caution">
    <text evidence="2">The sequence shown here is derived from an EMBL/GenBank/DDBJ whole genome shotgun (WGS) entry which is preliminary data.</text>
</comment>
<reference evidence="2 3" key="1">
    <citation type="journal article" date="2019" name="Int. J. Syst. Evol. Microbiol.">
        <title>The Global Catalogue of Microorganisms (GCM) 10K type strain sequencing project: providing services to taxonomists for standard genome sequencing and annotation.</title>
        <authorList>
            <consortium name="The Broad Institute Genomics Platform"/>
            <consortium name="The Broad Institute Genome Sequencing Center for Infectious Disease"/>
            <person name="Wu L."/>
            <person name="Ma J."/>
        </authorList>
    </citation>
    <scope>NUCLEOTIDE SEQUENCE [LARGE SCALE GENOMIC DNA]</scope>
    <source>
        <strain evidence="2 3">JCM 17504</strain>
    </source>
</reference>
<gene>
    <name evidence="2" type="ORF">GCM10025751_48430</name>
</gene>
<dbReference type="InterPro" id="IPR050312">
    <property type="entry name" value="IolE/XylAMocC-like"/>
</dbReference>
<dbReference type="Gene3D" id="3.20.20.150">
    <property type="entry name" value="Divalent-metal-dependent TIM barrel enzymes"/>
    <property type="match status" value="1"/>
</dbReference>
<dbReference type="PANTHER" id="PTHR12110">
    <property type="entry name" value="HYDROXYPYRUVATE ISOMERASE"/>
    <property type="match status" value="1"/>
</dbReference>
<dbReference type="Pfam" id="PF01261">
    <property type="entry name" value="AP_endonuc_2"/>
    <property type="match status" value="1"/>
</dbReference>
<feature type="domain" description="Xylose isomerase-like TIM barrel" evidence="1">
    <location>
        <begin position="19"/>
        <end position="245"/>
    </location>
</feature>
<dbReference type="InterPro" id="IPR036237">
    <property type="entry name" value="Xyl_isomerase-like_sf"/>
</dbReference>
<dbReference type="InterPro" id="IPR013022">
    <property type="entry name" value="Xyl_isomerase-like_TIM-brl"/>
</dbReference>
<evidence type="ECO:0000259" key="1">
    <source>
        <dbReference type="Pfam" id="PF01261"/>
    </source>
</evidence>
<name>A0AAV3UPF8_9EURY</name>
<dbReference type="AlphaFoldDB" id="A0AAV3UPF8"/>
<dbReference type="EMBL" id="BAABKX010000022">
    <property type="protein sequence ID" value="GAA5061870.1"/>
    <property type="molecule type" value="Genomic_DNA"/>
</dbReference>
<dbReference type="SUPFAM" id="SSF51658">
    <property type="entry name" value="Xylose isomerase-like"/>
    <property type="match status" value="1"/>
</dbReference>
<keyword evidence="3" id="KW-1185">Reference proteome</keyword>
<dbReference type="Proteomes" id="UP001501729">
    <property type="component" value="Unassembled WGS sequence"/>
</dbReference>
<dbReference type="GeneID" id="68616480"/>
<proteinExistence type="predicted"/>
<accession>A0AAV3UPF8</accession>
<sequence length="260" mass="29493">MQLGLCTISNKEWDSTRIIRLASDLGFETVEIWGTEAHVGDGPSERYEEIRHAIRSMGLTYGSYLRPGTDSYDDEWKSELQIADQLGADIIRVWPGEQNYGEHTRDHWERTVDDLQHVARRAADRNLTVTVEKHGGTLTYRDEGAKKLIEAVDEHNCGLNWQPIFHDTAAEVLESAEWLAPLTNNVHLQAVIEREHPDGEKRNRCLLRDAYFDVEAVLDVFDSSGFDGVIGVEFVTPSLSYREAIANDYDYLQQALNTVG</sequence>
<dbReference type="RefSeq" id="WP_227777855.1">
    <property type="nucleotide sequence ID" value="NZ_BAABKX010000022.1"/>
</dbReference>